<dbReference type="GO" id="GO:0016787">
    <property type="term" value="F:hydrolase activity"/>
    <property type="evidence" value="ECO:0007669"/>
    <property type="project" value="UniProtKB-KW"/>
</dbReference>
<evidence type="ECO:0000256" key="1">
    <source>
        <dbReference type="ARBA" id="ARBA00004496"/>
    </source>
</evidence>
<dbReference type="GO" id="GO:0000166">
    <property type="term" value="F:nucleotide binding"/>
    <property type="evidence" value="ECO:0007669"/>
    <property type="project" value="UniProtKB-KW"/>
</dbReference>
<evidence type="ECO:0000259" key="10">
    <source>
        <dbReference type="Pfam" id="PF26217"/>
    </source>
</evidence>
<name>A0A0K9NLA3_ZOSMR</name>
<dbReference type="InterPro" id="IPR026506">
    <property type="entry name" value="GDPGP"/>
</dbReference>
<evidence type="ECO:0000259" key="9">
    <source>
        <dbReference type="Pfam" id="PF26216"/>
    </source>
</evidence>
<keyword evidence="4" id="KW-0344">Guanine-nucleotide releasing factor</keyword>
<comment type="subcellular location">
    <subcellularLocation>
        <location evidence="1">Cytoplasm</location>
    </subcellularLocation>
</comment>
<comment type="caution">
    <text evidence="11">The sequence shown here is derived from an EMBL/GenBank/DDBJ whole genome shotgun (WGS) entry which is preliminary data.</text>
</comment>
<gene>
    <name evidence="11" type="ORF">ZOSMA_85G01250</name>
</gene>
<feature type="domain" description="GDPGP1-like N-terminal" evidence="10">
    <location>
        <begin position="66"/>
        <end position="228"/>
    </location>
</feature>
<reference evidence="12" key="1">
    <citation type="journal article" date="2016" name="Nature">
        <title>The genome of the seagrass Zostera marina reveals angiosperm adaptation to the sea.</title>
        <authorList>
            <person name="Olsen J.L."/>
            <person name="Rouze P."/>
            <person name="Verhelst B."/>
            <person name="Lin Y.-C."/>
            <person name="Bayer T."/>
            <person name="Collen J."/>
            <person name="Dattolo E."/>
            <person name="De Paoli E."/>
            <person name="Dittami S."/>
            <person name="Maumus F."/>
            <person name="Michel G."/>
            <person name="Kersting A."/>
            <person name="Lauritano C."/>
            <person name="Lohaus R."/>
            <person name="Toepel M."/>
            <person name="Tonon T."/>
            <person name="Vanneste K."/>
            <person name="Amirebrahimi M."/>
            <person name="Brakel J."/>
            <person name="Bostroem C."/>
            <person name="Chovatia M."/>
            <person name="Grimwood J."/>
            <person name="Jenkins J.W."/>
            <person name="Jueterbock A."/>
            <person name="Mraz A."/>
            <person name="Stam W.T."/>
            <person name="Tice H."/>
            <person name="Bornberg-Bauer E."/>
            <person name="Green P.J."/>
            <person name="Pearson G.A."/>
            <person name="Procaccini G."/>
            <person name="Duarte C.M."/>
            <person name="Schmutz J."/>
            <person name="Reusch T.B.H."/>
            <person name="Van de Peer Y."/>
        </authorList>
    </citation>
    <scope>NUCLEOTIDE SEQUENCE [LARGE SCALE GENOMIC DNA]</scope>
    <source>
        <strain evidence="12">cv. Finnish</strain>
    </source>
</reference>
<keyword evidence="3" id="KW-0963">Cytoplasm</keyword>
<keyword evidence="5" id="KW-0808">Transferase</keyword>
<dbReference type="Pfam" id="PF26216">
    <property type="entry name" value="GDPGP1_C"/>
    <property type="match status" value="1"/>
</dbReference>
<dbReference type="EMBL" id="LFYR01002060">
    <property type="protein sequence ID" value="KMZ57554.1"/>
    <property type="molecule type" value="Genomic_DNA"/>
</dbReference>
<dbReference type="Pfam" id="PF26217">
    <property type="entry name" value="GDPGP1_N"/>
    <property type="match status" value="1"/>
</dbReference>
<sequence>MVSLEHIESKCCLAKPKNNQMNPSHPHFRGKLSSIEVPVCKIGRISSESVLETDSKFSFNYEQSLLDSLLLAQWDKFSWNGLVKYDVTSCATKIVESDGGGGVFVVQLNENCNFDLFKENGNTNSSCEQHGISEKIFTEDILFCIKLEGMNDKPELILSAPIPNNSIMVILNETPVEYGHVFLLPHDGEFIELLDSAMNVSADINNSSLRIFYDSPASSSDLIYFEACHFANNLAVELMPTISVFDGLNDEGIGIFEILNYPLKTMMFACEKKNDFGFFIEVVSEICSCLLHQDVGFNLLISDSGRKVFLFFQVGISAKYRKLNALECGGHFVLSSFEDFNKIEEEEIMKCLAKVSLDDKSFKKVKKLSCDVAIGSTKNAALGLASEP</sequence>
<evidence type="ECO:0000256" key="2">
    <source>
        <dbReference type="ARBA" id="ARBA00006451"/>
    </source>
</evidence>
<dbReference type="OMA" id="EACHFAN"/>
<dbReference type="OrthoDB" id="417175at2759"/>
<keyword evidence="6" id="KW-0548">Nucleotidyltransferase</keyword>
<keyword evidence="8" id="KW-0378">Hydrolase</keyword>
<dbReference type="PANTHER" id="PTHR20884">
    <property type="entry name" value="GDP-D-GLUCOSE PHOSPHORYLASE 1"/>
    <property type="match status" value="1"/>
</dbReference>
<dbReference type="AlphaFoldDB" id="A0A0K9NLA3"/>
<comment type="similarity">
    <text evidence="2">Belongs to the GDPGP1 family.</text>
</comment>
<evidence type="ECO:0000256" key="6">
    <source>
        <dbReference type="ARBA" id="ARBA00022695"/>
    </source>
</evidence>
<dbReference type="GO" id="GO:0006006">
    <property type="term" value="P:glucose metabolic process"/>
    <property type="evidence" value="ECO:0000318"/>
    <property type="project" value="GO_Central"/>
</dbReference>
<dbReference type="InterPro" id="IPR058866">
    <property type="entry name" value="GDPGP1_N"/>
</dbReference>
<evidence type="ECO:0000256" key="5">
    <source>
        <dbReference type="ARBA" id="ARBA00022679"/>
    </source>
</evidence>
<accession>A0A0K9NLA3</accession>
<evidence type="ECO:0000313" key="12">
    <source>
        <dbReference type="Proteomes" id="UP000036987"/>
    </source>
</evidence>
<dbReference type="InterPro" id="IPR058865">
    <property type="entry name" value="GDPGP1_C"/>
</dbReference>
<evidence type="ECO:0000256" key="3">
    <source>
        <dbReference type="ARBA" id="ARBA00022490"/>
    </source>
</evidence>
<dbReference type="GO" id="GO:0080048">
    <property type="term" value="F:GDP-D-glucose phosphorylase activity"/>
    <property type="evidence" value="ECO:0000318"/>
    <property type="project" value="GO_Central"/>
</dbReference>
<proteinExistence type="inferred from homology"/>
<dbReference type="GO" id="GO:0005085">
    <property type="term" value="F:guanyl-nucleotide exchange factor activity"/>
    <property type="evidence" value="ECO:0007669"/>
    <property type="project" value="UniProtKB-KW"/>
</dbReference>
<dbReference type="PANTHER" id="PTHR20884:SF9">
    <property type="entry name" value="OS12G0612100 PROTEIN"/>
    <property type="match status" value="1"/>
</dbReference>
<dbReference type="GO" id="GO:0005737">
    <property type="term" value="C:cytoplasm"/>
    <property type="evidence" value="ECO:0000318"/>
    <property type="project" value="GO_Central"/>
</dbReference>
<organism evidence="11 12">
    <name type="scientific">Zostera marina</name>
    <name type="common">Eelgrass</name>
    <dbReference type="NCBI Taxonomy" id="29655"/>
    <lineage>
        <taxon>Eukaryota</taxon>
        <taxon>Viridiplantae</taxon>
        <taxon>Streptophyta</taxon>
        <taxon>Embryophyta</taxon>
        <taxon>Tracheophyta</taxon>
        <taxon>Spermatophyta</taxon>
        <taxon>Magnoliopsida</taxon>
        <taxon>Liliopsida</taxon>
        <taxon>Zosteraceae</taxon>
        <taxon>Zostera</taxon>
    </lineage>
</organism>
<feature type="domain" description="GDPGP1-like C-terminal" evidence="9">
    <location>
        <begin position="236"/>
        <end position="373"/>
    </location>
</feature>
<evidence type="ECO:0008006" key="13">
    <source>
        <dbReference type="Google" id="ProtNLM"/>
    </source>
</evidence>
<evidence type="ECO:0000256" key="4">
    <source>
        <dbReference type="ARBA" id="ARBA00022658"/>
    </source>
</evidence>
<protein>
    <recommendedName>
        <fullName evidence="13">GDP-L-galactose phosphorylase</fullName>
    </recommendedName>
</protein>
<evidence type="ECO:0000256" key="7">
    <source>
        <dbReference type="ARBA" id="ARBA00022741"/>
    </source>
</evidence>
<evidence type="ECO:0000313" key="11">
    <source>
        <dbReference type="EMBL" id="KMZ57554.1"/>
    </source>
</evidence>
<dbReference type="STRING" id="29655.A0A0K9NLA3"/>
<dbReference type="Proteomes" id="UP000036987">
    <property type="component" value="Unassembled WGS sequence"/>
</dbReference>
<evidence type="ECO:0000256" key="8">
    <source>
        <dbReference type="ARBA" id="ARBA00022801"/>
    </source>
</evidence>
<keyword evidence="12" id="KW-1185">Reference proteome</keyword>
<keyword evidence="7" id="KW-0547">Nucleotide-binding</keyword>